<reference evidence="1" key="1">
    <citation type="submission" date="2021-01" db="EMBL/GenBank/DDBJ databases">
        <authorList>
            <person name="Sun Q."/>
        </authorList>
    </citation>
    <scope>NUCLEOTIDE SEQUENCE</scope>
    <source>
        <strain evidence="1">YIM B02566</strain>
    </source>
</reference>
<comment type="caution">
    <text evidence="1">The sequence shown here is derived from an EMBL/GenBank/DDBJ whole genome shotgun (WGS) entry which is preliminary data.</text>
</comment>
<organism evidence="1 2">
    <name type="scientific">Taklimakanibacter albus</name>
    <dbReference type="NCBI Taxonomy" id="2800327"/>
    <lineage>
        <taxon>Bacteria</taxon>
        <taxon>Pseudomonadati</taxon>
        <taxon>Pseudomonadota</taxon>
        <taxon>Alphaproteobacteria</taxon>
        <taxon>Hyphomicrobiales</taxon>
        <taxon>Aestuariivirgaceae</taxon>
        <taxon>Taklimakanibacter</taxon>
    </lineage>
</organism>
<protein>
    <submittedName>
        <fullName evidence="1">Cupin domain-containing protein</fullName>
    </submittedName>
</protein>
<sequence>MNEVINFGSINLEFFHTKETTAGSLDMFRMTVQPRGRVPVPHYHESWDEAVYGLSGTLHFTVDGKTSPVGPGDTLFIKRGVVHGFNNVTEEPATCLSVLTPGVLGPGYFREIAALLSAGAPDPQRIKEIMLRHGLVPAPPKA</sequence>
<accession>A0ACC5QZN8</accession>
<proteinExistence type="predicted"/>
<name>A0ACC5QZN8_9HYPH</name>
<evidence type="ECO:0000313" key="2">
    <source>
        <dbReference type="Proteomes" id="UP000616151"/>
    </source>
</evidence>
<evidence type="ECO:0000313" key="1">
    <source>
        <dbReference type="EMBL" id="MBK1865880.1"/>
    </source>
</evidence>
<dbReference type="EMBL" id="JAENHL010000006">
    <property type="protein sequence ID" value="MBK1865880.1"/>
    <property type="molecule type" value="Genomic_DNA"/>
</dbReference>
<keyword evidence="2" id="KW-1185">Reference proteome</keyword>
<dbReference type="Proteomes" id="UP000616151">
    <property type="component" value="Unassembled WGS sequence"/>
</dbReference>
<gene>
    <name evidence="1" type="ORF">JHL16_05915</name>
</gene>